<evidence type="ECO:0000256" key="5">
    <source>
        <dbReference type="ARBA" id="ARBA00022737"/>
    </source>
</evidence>
<dbReference type="RefSeq" id="WP_139938546.1">
    <property type="nucleotide sequence ID" value="NZ_JBHSYP010000022.1"/>
</dbReference>
<comment type="caution">
    <text evidence="9">The sequence shown here is derived from an EMBL/GenBank/DDBJ whole genome shotgun (WGS) entry which is preliminary data.</text>
</comment>
<feature type="region of interest" description="Disordered" evidence="8">
    <location>
        <begin position="56"/>
        <end position="129"/>
    </location>
</feature>
<evidence type="ECO:0000256" key="1">
    <source>
        <dbReference type="ARBA" id="ARBA00004370"/>
    </source>
</evidence>
<evidence type="ECO:0000256" key="4">
    <source>
        <dbReference type="ARBA" id="ARBA00022656"/>
    </source>
</evidence>
<dbReference type="GO" id="GO:0090729">
    <property type="term" value="F:toxin activity"/>
    <property type="evidence" value="ECO:0007669"/>
    <property type="project" value="UniProtKB-KW"/>
</dbReference>
<feature type="compositionally biased region" description="Polar residues" evidence="8">
    <location>
        <begin position="96"/>
        <end position="106"/>
    </location>
</feature>
<dbReference type="GO" id="GO:0005576">
    <property type="term" value="C:extracellular region"/>
    <property type="evidence" value="ECO:0007669"/>
    <property type="project" value="UniProtKB-SubCell"/>
</dbReference>
<sequence>MSNATLRTITTLKVGHAGVLKPIEPVNEIKAGPFAVKGRLARSSVSLTPLLLAACGGGGSSTPAPTQTPTTPTSSTINFSETSSNTFTADDDNDSTLDMSSSTENLTVVGKGGNDKITTGSGDDTINGGGGFDTIDGGAGADVIDGGGSESNLVTYENSSSAVTVNLSTGTGSGGDAEGDTLVNINHVTGSDYDDHLTGTDGYNILRGGDGNDVLNGLGGYDVIYTGAGQNTIDAGSGDDRIIWEQSGPFVDQIDGGEGNDELDIRLVGRASITLDLSQTDISNIEVLGLESGSQHLVFTRADVIAVTDSRNSLTIDILGGEDRVEAQDGGWVPASITLSGFRYYQMYFNYTNAGVTLSVESHAILVGLPEIETNFTESSPDYFVGTVGVNSILYRPDSTSDLTVDSFSGNDSIITGAGDDIIKTLGGDDTIHAGAGANYVDAGDGDDHIVVTEGSTILGGTGNDFIYGGYLEVGVQDNDIDGGSGDDQIYGDQGSDIIYGGTGNDALRGQEGNDILRGEEGNDFLDGGSGDDHLLGGDGRDRLYGADGSDILEGGADNDELQGVRGADVLEGGLGNDTFYMREAYGDSEDSFDGGDGYDTLNLWLEEGTTVIDLSEYNIQNMELIYTSVYGDNGDEAEISFSLQDVLDCTDLNNELHIEGEQKITSSTSGWVATDVVSHEVFYTSGSYPDDFYAFTNGSATVYLGIDLIRTGEFLAEPDFIEGPDNTYTAINDSDALMSRFFVDEDLTVYGKGGDDRITTGNGNDTVEGGIGDDRIYGGNGNDALDGGEGSDVLSGDQGDDILRGGAGADSLYGEEGADYLDGGEGYDFTGYWQSDEGVIINLTTGEGHGGHAEGDTLVNMESITGSDYDDQLIGDDEDNNLDGYHGSDILRGEGGNDILQGGAAGEGLVDTLYGGSGDDQMQLAPEDIYDGGDGTDTIKFMGYDYELDGIDLSLTDMDILNIEVFDLSGLGSNTLTFTAQDILDVTDDDNILILEGNGEDTLISTGEGWVQGADQGSYHTYTSGDATLLVHEELTFII</sequence>
<keyword evidence="3" id="KW-0964">Secreted</keyword>
<proteinExistence type="predicted"/>
<dbReference type="PRINTS" id="PR01488">
    <property type="entry name" value="RTXTOXINA"/>
</dbReference>
<feature type="compositionally biased region" description="Low complexity" evidence="8">
    <location>
        <begin position="117"/>
        <end position="126"/>
    </location>
</feature>
<evidence type="ECO:0000313" key="10">
    <source>
        <dbReference type="Proteomes" id="UP000319148"/>
    </source>
</evidence>
<dbReference type="AlphaFoldDB" id="A0A501PRQ7"/>
<dbReference type="PROSITE" id="PS00330">
    <property type="entry name" value="HEMOLYSIN_CALCIUM"/>
    <property type="match status" value="7"/>
</dbReference>
<dbReference type="InterPro" id="IPR001343">
    <property type="entry name" value="Hemolysn_Ca-bd"/>
</dbReference>
<dbReference type="InterPro" id="IPR018511">
    <property type="entry name" value="Hemolysin-typ_Ca-bd_CS"/>
</dbReference>
<accession>A0A501PRQ7</accession>
<dbReference type="PANTHER" id="PTHR38340">
    <property type="entry name" value="S-LAYER PROTEIN"/>
    <property type="match status" value="1"/>
</dbReference>
<dbReference type="Pfam" id="PF00353">
    <property type="entry name" value="HemolysinCabind"/>
    <property type="match status" value="12"/>
</dbReference>
<keyword evidence="5" id="KW-0677">Repeat</keyword>
<evidence type="ECO:0000256" key="6">
    <source>
        <dbReference type="ARBA" id="ARBA00023026"/>
    </source>
</evidence>
<comment type="subcellular location">
    <subcellularLocation>
        <location evidence="1">Membrane</location>
    </subcellularLocation>
    <subcellularLocation>
        <location evidence="2">Secreted</location>
    </subcellularLocation>
</comment>
<dbReference type="EMBL" id="VFIY01000004">
    <property type="protein sequence ID" value="TPD63219.1"/>
    <property type="molecule type" value="Genomic_DNA"/>
</dbReference>
<protein>
    <submittedName>
        <fullName evidence="9">Calcium-binding protein</fullName>
    </submittedName>
</protein>
<dbReference type="InterPro" id="IPR011049">
    <property type="entry name" value="Serralysin-like_metalloprot_C"/>
</dbReference>
<evidence type="ECO:0000256" key="2">
    <source>
        <dbReference type="ARBA" id="ARBA00004613"/>
    </source>
</evidence>
<dbReference type="OrthoDB" id="9342475at2"/>
<evidence type="ECO:0000256" key="7">
    <source>
        <dbReference type="ARBA" id="ARBA00023136"/>
    </source>
</evidence>
<keyword evidence="7" id="KW-0472">Membrane</keyword>
<keyword evidence="4" id="KW-0800">Toxin</keyword>
<name>A0A501PRQ7_9PROT</name>
<dbReference type="Gene3D" id="2.150.10.10">
    <property type="entry name" value="Serralysin-like metalloprotease, C-terminal"/>
    <property type="match status" value="6"/>
</dbReference>
<dbReference type="Proteomes" id="UP000319148">
    <property type="component" value="Unassembled WGS sequence"/>
</dbReference>
<reference evidence="10" key="1">
    <citation type="submission" date="2019-06" db="EMBL/GenBank/DDBJ databases">
        <title>The complete genome of Emcibacter congregatus ZYLT.</title>
        <authorList>
            <person name="Zhao Z."/>
        </authorList>
    </citation>
    <scope>NUCLEOTIDE SEQUENCE [LARGE SCALE GENOMIC DNA]</scope>
    <source>
        <strain evidence="10">MCCC 1A06723</strain>
    </source>
</reference>
<dbReference type="PRINTS" id="PR00313">
    <property type="entry name" value="CABNDNGRPT"/>
</dbReference>
<evidence type="ECO:0000313" key="9">
    <source>
        <dbReference type="EMBL" id="TPD63219.1"/>
    </source>
</evidence>
<dbReference type="GO" id="GO:0016020">
    <property type="term" value="C:membrane"/>
    <property type="evidence" value="ECO:0007669"/>
    <property type="project" value="UniProtKB-SubCell"/>
</dbReference>
<feature type="compositionally biased region" description="Low complexity" evidence="8">
    <location>
        <begin position="61"/>
        <end position="76"/>
    </location>
</feature>
<dbReference type="InterPro" id="IPR003995">
    <property type="entry name" value="RTX_toxin_determinant-A"/>
</dbReference>
<keyword evidence="6" id="KW-0843">Virulence</keyword>
<evidence type="ECO:0000256" key="3">
    <source>
        <dbReference type="ARBA" id="ARBA00022525"/>
    </source>
</evidence>
<gene>
    <name evidence="9" type="ORF">FIV46_03855</name>
</gene>
<dbReference type="SUPFAM" id="SSF51120">
    <property type="entry name" value="beta-Roll"/>
    <property type="match status" value="6"/>
</dbReference>
<keyword evidence="10" id="KW-1185">Reference proteome</keyword>
<feature type="compositionally biased region" description="Polar residues" evidence="8">
    <location>
        <begin position="77"/>
        <end position="88"/>
    </location>
</feature>
<dbReference type="GO" id="GO:0005509">
    <property type="term" value="F:calcium ion binding"/>
    <property type="evidence" value="ECO:0007669"/>
    <property type="project" value="InterPro"/>
</dbReference>
<dbReference type="InterPro" id="IPR050557">
    <property type="entry name" value="RTX_toxin/Mannuronan_C5-epim"/>
</dbReference>
<organism evidence="9 10">
    <name type="scientific">Emcibacter nanhaiensis</name>
    <dbReference type="NCBI Taxonomy" id="1505037"/>
    <lineage>
        <taxon>Bacteria</taxon>
        <taxon>Pseudomonadati</taxon>
        <taxon>Pseudomonadota</taxon>
        <taxon>Alphaproteobacteria</taxon>
        <taxon>Emcibacterales</taxon>
        <taxon>Emcibacteraceae</taxon>
        <taxon>Emcibacter</taxon>
    </lineage>
</organism>
<evidence type="ECO:0000256" key="8">
    <source>
        <dbReference type="SAM" id="MobiDB-lite"/>
    </source>
</evidence>
<dbReference type="PANTHER" id="PTHR38340:SF1">
    <property type="entry name" value="S-LAYER PROTEIN"/>
    <property type="match status" value="1"/>
</dbReference>